<dbReference type="Proteomes" id="UP000507470">
    <property type="component" value="Unassembled WGS sequence"/>
</dbReference>
<feature type="region of interest" description="Disordered" evidence="1">
    <location>
        <begin position="83"/>
        <end position="129"/>
    </location>
</feature>
<dbReference type="OrthoDB" id="6106961at2759"/>
<evidence type="ECO:0000313" key="3">
    <source>
        <dbReference type="Proteomes" id="UP000507470"/>
    </source>
</evidence>
<gene>
    <name evidence="2" type="ORF">MCOR_36780</name>
</gene>
<reference evidence="2 3" key="1">
    <citation type="submission" date="2020-06" db="EMBL/GenBank/DDBJ databases">
        <authorList>
            <person name="Li R."/>
            <person name="Bekaert M."/>
        </authorList>
    </citation>
    <scope>NUCLEOTIDE SEQUENCE [LARGE SCALE GENOMIC DNA]</scope>
    <source>
        <strain evidence="3">wild</strain>
    </source>
</reference>
<feature type="compositionally biased region" description="Acidic residues" evidence="1">
    <location>
        <begin position="83"/>
        <end position="92"/>
    </location>
</feature>
<keyword evidence="3" id="KW-1185">Reference proteome</keyword>
<organism evidence="2 3">
    <name type="scientific">Mytilus coruscus</name>
    <name type="common">Sea mussel</name>
    <dbReference type="NCBI Taxonomy" id="42192"/>
    <lineage>
        <taxon>Eukaryota</taxon>
        <taxon>Metazoa</taxon>
        <taxon>Spiralia</taxon>
        <taxon>Lophotrochozoa</taxon>
        <taxon>Mollusca</taxon>
        <taxon>Bivalvia</taxon>
        <taxon>Autobranchia</taxon>
        <taxon>Pteriomorphia</taxon>
        <taxon>Mytilida</taxon>
        <taxon>Mytiloidea</taxon>
        <taxon>Mytilidae</taxon>
        <taxon>Mytilinae</taxon>
        <taxon>Mytilus</taxon>
    </lineage>
</organism>
<name>A0A6J8D6V0_MYTCO</name>
<sequence>MQDNWHPTPYRVVHRFKDNVYGIQLADGSGPDRNVTRREICDTGKLDMMQNSSSDITEDNNSSFGGWNVTYIDPNSLPIQLEDQESGEDEQDVTTASVYLTPPPVDVDSSRRKSKRTNAGKHSNPFNLPKSVSLKEASVHGNIAPVKFKQLGEAIAALGISLGQSLGQTLQEGWLKHNMSNN</sequence>
<evidence type="ECO:0000313" key="2">
    <source>
        <dbReference type="EMBL" id="CAC5402840.1"/>
    </source>
</evidence>
<accession>A0A6J8D6V0</accession>
<proteinExistence type="predicted"/>
<dbReference type="AlphaFoldDB" id="A0A6J8D6V0"/>
<dbReference type="EMBL" id="CACVKT020006653">
    <property type="protein sequence ID" value="CAC5402840.1"/>
    <property type="molecule type" value="Genomic_DNA"/>
</dbReference>
<protein>
    <submittedName>
        <fullName evidence="2">Uncharacterized protein</fullName>
    </submittedName>
</protein>
<evidence type="ECO:0000256" key="1">
    <source>
        <dbReference type="SAM" id="MobiDB-lite"/>
    </source>
</evidence>